<keyword evidence="2" id="KW-0433">Leucine-rich repeat</keyword>
<evidence type="ECO:0000256" key="9">
    <source>
        <dbReference type="SAM" id="SignalP"/>
    </source>
</evidence>
<evidence type="ECO:0000256" key="2">
    <source>
        <dbReference type="ARBA" id="ARBA00022614"/>
    </source>
</evidence>
<comment type="caution">
    <text evidence="11">The sequence shown here is derived from an EMBL/GenBank/DDBJ whole genome shotgun (WGS) entry which is preliminary data.</text>
</comment>
<dbReference type="InterPro" id="IPR013210">
    <property type="entry name" value="LRR_N_plant-typ"/>
</dbReference>
<proteinExistence type="predicted"/>
<gene>
    <name evidence="11" type="ORF">QYE76_030427</name>
</gene>
<dbReference type="PANTHER" id="PTHR48063">
    <property type="entry name" value="LRR RECEPTOR-LIKE KINASE"/>
    <property type="match status" value="1"/>
</dbReference>
<dbReference type="InterPro" id="IPR032675">
    <property type="entry name" value="LRR_dom_sf"/>
</dbReference>
<dbReference type="Proteomes" id="UP001231189">
    <property type="component" value="Unassembled WGS sequence"/>
</dbReference>
<evidence type="ECO:0000259" key="10">
    <source>
        <dbReference type="Pfam" id="PF08263"/>
    </source>
</evidence>
<dbReference type="InterPro" id="IPR046956">
    <property type="entry name" value="RLP23-like"/>
</dbReference>
<evidence type="ECO:0000256" key="1">
    <source>
        <dbReference type="ARBA" id="ARBA00004479"/>
    </source>
</evidence>
<keyword evidence="7" id="KW-0472">Membrane</keyword>
<protein>
    <recommendedName>
        <fullName evidence="10">Leucine-rich repeat-containing N-terminal plant-type domain-containing protein</fullName>
    </recommendedName>
</protein>
<dbReference type="AlphaFoldDB" id="A0AAD8VHK2"/>
<keyword evidence="12" id="KW-1185">Reference proteome</keyword>
<dbReference type="GO" id="GO:0016020">
    <property type="term" value="C:membrane"/>
    <property type="evidence" value="ECO:0007669"/>
    <property type="project" value="UniProtKB-SubCell"/>
</dbReference>
<dbReference type="SUPFAM" id="SSF52058">
    <property type="entry name" value="L domain-like"/>
    <property type="match status" value="1"/>
</dbReference>
<evidence type="ECO:0000256" key="5">
    <source>
        <dbReference type="ARBA" id="ARBA00022737"/>
    </source>
</evidence>
<keyword evidence="8" id="KW-0325">Glycoprotein</keyword>
<evidence type="ECO:0000256" key="6">
    <source>
        <dbReference type="ARBA" id="ARBA00022989"/>
    </source>
</evidence>
<feature type="signal peptide" evidence="9">
    <location>
        <begin position="1"/>
        <end position="22"/>
    </location>
</feature>
<feature type="domain" description="Leucine-rich repeat-containing N-terminal plant-type" evidence="10">
    <location>
        <begin position="25"/>
        <end position="62"/>
    </location>
</feature>
<accession>A0AAD8VHK2</accession>
<evidence type="ECO:0000256" key="7">
    <source>
        <dbReference type="ARBA" id="ARBA00023136"/>
    </source>
</evidence>
<keyword evidence="4 9" id="KW-0732">Signal</keyword>
<dbReference type="Pfam" id="PF08263">
    <property type="entry name" value="LRRNT_2"/>
    <property type="match status" value="1"/>
</dbReference>
<keyword evidence="5" id="KW-0677">Repeat</keyword>
<keyword evidence="6" id="KW-1133">Transmembrane helix</keyword>
<dbReference type="PANTHER" id="PTHR48063:SF21">
    <property type="entry name" value="LEUCINE-RICH REPEAT-CONTAINING N-TERMINAL PLANT-TYPE DOMAIN-CONTAINING PROTEIN"/>
    <property type="match status" value="1"/>
</dbReference>
<reference evidence="11" key="1">
    <citation type="submission" date="2023-07" db="EMBL/GenBank/DDBJ databases">
        <title>A chromosome-level genome assembly of Lolium multiflorum.</title>
        <authorList>
            <person name="Chen Y."/>
            <person name="Copetti D."/>
            <person name="Kolliker R."/>
            <person name="Studer B."/>
        </authorList>
    </citation>
    <scope>NUCLEOTIDE SEQUENCE</scope>
    <source>
        <strain evidence="11">02402/16</strain>
        <tissue evidence="11">Leaf</tissue>
    </source>
</reference>
<sequence>MNALLTALSLCCLLVSTREISACIATERDALAAFNASISDPNRSLRSWQGEDCCNWGGVSCSKKTGHVVKLDLGGYSLKGEVNLSLADLTRLVHLNMSHSDFGGGAHSRIHMLFQDVEIS</sequence>
<name>A0AAD8VHK2_LOLMU</name>
<evidence type="ECO:0000313" key="11">
    <source>
        <dbReference type="EMBL" id="KAK1606754.1"/>
    </source>
</evidence>
<organism evidence="11 12">
    <name type="scientific">Lolium multiflorum</name>
    <name type="common">Italian ryegrass</name>
    <name type="synonym">Lolium perenne subsp. multiflorum</name>
    <dbReference type="NCBI Taxonomy" id="4521"/>
    <lineage>
        <taxon>Eukaryota</taxon>
        <taxon>Viridiplantae</taxon>
        <taxon>Streptophyta</taxon>
        <taxon>Embryophyta</taxon>
        <taxon>Tracheophyta</taxon>
        <taxon>Spermatophyta</taxon>
        <taxon>Magnoliopsida</taxon>
        <taxon>Liliopsida</taxon>
        <taxon>Poales</taxon>
        <taxon>Poaceae</taxon>
        <taxon>BOP clade</taxon>
        <taxon>Pooideae</taxon>
        <taxon>Poodae</taxon>
        <taxon>Poeae</taxon>
        <taxon>Poeae Chloroplast Group 2 (Poeae type)</taxon>
        <taxon>Loliodinae</taxon>
        <taxon>Loliinae</taxon>
        <taxon>Lolium</taxon>
    </lineage>
</organism>
<evidence type="ECO:0000256" key="4">
    <source>
        <dbReference type="ARBA" id="ARBA00022729"/>
    </source>
</evidence>
<dbReference type="EMBL" id="JAUUTY010000007">
    <property type="protein sequence ID" value="KAK1606754.1"/>
    <property type="molecule type" value="Genomic_DNA"/>
</dbReference>
<evidence type="ECO:0000256" key="8">
    <source>
        <dbReference type="ARBA" id="ARBA00023180"/>
    </source>
</evidence>
<keyword evidence="3" id="KW-0812">Transmembrane</keyword>
<comment type="subcellular location">
    <subcellularLocation>
        <location evidence="1">Membrane</location>
        <topology evidence="1">Single-pass type I membrane protein</topology>
    </subcellularLocation>
</comment>
<evidence type="ECO:0000256" key="3">
    <source>
        <dbReference type="ARBA" id="ARBA00022692"/>
    </source>
</evidence>
<feature type="chain" id="PRO_5041901596" description="Leucine-rich repeat-containing N-terminal plant-type domain-containing protein" evidence="9">
    <location>
        <begin position="23"/>
        <end position="120"/>
    </location>
</feature>
<evidence type="ECO:0000313" key="12">
    <source>
        <dbReference type="Proteomes" id="UP001231189"/>
    </source>
</evidence>
<dbReference type="Gene3D" id="3.80.10.10">
    <property type="entry name" value="Ribonuclease Inhibitor"/>
    <property type="match status" value="1"/>
</dbReference>